<dbReference type="InterPro" id="IPR016187">
    <property type="entry name" value="CTDL_fold"/>
</dbReference>
<organism evidence="17 18">
    <name type="scientific">Plakobranchus ocellatus</name>
    <dbReference type="NCBI Taxonomy" id="259542"/>
    <lineage>
        <taxon>Eukaryota</taxon>
        <taxon>Metazoa</taxon>
        <taxon>Spiralia</taxon>
        <taxon>Lophotrochozoa</taxon>
        <taxon>Mollusca</taxon>
        <taxon>Gastropoda</taxon>
        <taxon>Heterobranchia</taxon>
        <taxon>Euthyneura</taxon>
        <taxon>Panpulmonata</taxon>
        <taxon>Sacoglossa</taxon>
        <taxon>Placobranchoidea</taxon>
        <taxon>Plakobranchidae</taxon>
        <taxon>Plakobranchus</taxon>
    </lineage>
</organism>
<evidence type="ECO:0000256" key="7">
    <source>
        <dbReference type="ARBA" id="ARBA00022737"/>
    </source>
</evidence>
<feature type="transmembrane region" description="Helical" evidence="14">
    <location>
        <begin position="879"/>
        <end position="902"/>
    </location>
</feature>
<dbReference type="Gene3D" id="3.10.100.10">
    <property type="entry name" value="Mannose-Binding Protein A, subunit A"/>
    <property type="match status" value="1"/>
</dbReference>
<feature type="region of interest" description="Disordered" evidence="13">
    <location>
        <begin position="916"/>
        <end position="961"/>
    </location>
</feature>
<dbReference type="Pfam" id="PF00002">
    <property type="entry name" value="7tm_2"/>
    <property type="match status" value="1"/>
</dbReference>
<dbReference type="GO" id="GO:0004930">
    <property type="term" value="F:G protein-coupled receptor activity"/>
    <property type="evidence" value="ECO:0007669"/>
    <property type="project" value="InterPro"/>
</dbReference>
<evidence type="ECO:0000259" key="15">
    <source>
        <dbReference type="PROSITE" id="PS50041"/>
    </source>
</evidence>
<protein>
    <submittedName>
        <fullName evidence="17">Adhesion G-protein coupled receptor d1</fullName>
    </submittedName>
</protein>
<comment type="caution">
    <text evidence="17">The sequence shown here is derived from an EMBL/GenBank/DDBJ whole genome shotgun (WGS) entry which is preliminary data.</text>
</comment>
<evidence type="ECO:0000256" key="4">
    <source>
        <dbReference type="ARBA" id="ARBA00022536"/>
    </source>
</evidence>
<dbReference type="InterPro" id="IPR046338">
    <property type="entry name" value="GAIN_dom_sf"/>
</dbReference>
<dbReference type="CDD" id="cd08544">
    <property type="entry name" value="Reeler"/>
    <property type="match status" value="1"/>
</dbReference>
<dbReference type="PRINTS" id="PR00249">
    <property type="entry name" value="GPCRSECRETIN"/>
</dbReference>
<dbReference type="Pfam" id="PF00059">
    <property type="entry name" value="Lectin_C"/>
    <property type="match status" value="1"/>
</dbReference>
<dbReference type="PROSITE" id="PS50041">
    <property type="entry name" value="C_TYPE_LECTIN_2"/>
    <property type="match status" value="1"/>
</dbReference>
<dbReference type="InterPro" id="IPR000832">
    <property type="entry name" value="GPCR_2_secretin-like"/>
</dbReference>
<feature type="transmembrane region" description="Helical" evidence="14">
    <location>
        <begin position="733"/>
        <end position="757"/>
    </location>
</feature>
<keyword evidence="5 14" id="KW-0812">Transmembrane</keyword>
<feature type="transmembrane region" description="Helical" evidence="14">
    <location>
        <begin position="701"/>
        <end position="721"/>
    </location>
</feature>
<dbReference type="InterPro" id="IPR002861">
    <property type="entry name" value="Reeler_dom"/>
</dbReference>
<dbReference type="InterPro" id="IPR001304">
    <property type="entry name" value="C-type_lectin-like"/>
</dbReference>
<keyword evidence="12" id="KW-0325">Glycoprotein</keyword>
<evidence type="ECO:0000313" key="17">
    <source>
        <dbReference type="EMBL" id="GFO40893.1"/>
    </source>
</evidence>
<dbReference type="PANTHER" id="PTHR12011">
    <property type="entry name" value="ADHESION G-PROTEIN COUPLED RECEPTOR"/>
    <property type="match status" value="1"/>
</dbReference>
<dbReference type="Pfam" id="PF02014">
    <property type="entry name" value="Reeler"/>
    <property type="match status" value="1"/>
</dbReference>
<comment type="subcellular location">
    <subcellularLocation>
        <location evidence="1">Cell membrane</location>
        <topology evidence="1">Multi-pass membrane protein</topology>
    </subcellularLocation>
</comment>
<dbReference type="FunFam" id="1.20.1070.10:FF:000054">
    <property type="entry name" value="Adhesion G protein-coupled receptor E3"/>
    <property type="match status" value="1"/>
</dbReference>
<dbReference type="Gene3D" id="2.60.40.4060">
    <property type="entry name" value="Reeler domain"/>
    <property type="match status" value="1"/>
</dbReference>
<feature type="transmembrane region" description="Helical" evidence="14">
    <location>
        <begin position="854"/>
        <end position="873"/>
    </location>
</feature>
<dbReference type="PROSITE" id="PS50261">
    <property type="entry name" value="G_PROTEIN_RECEP_F2_4"/>
    <property type="match status" value="1"/>
</dbReference>
<evidence type="ECO:0000313" key="18">
    <source>
        <dbReference type="Proteomes" id="UP000735302"/>
    </source>
</evidence>
<dbReference type="AlphaFoldDB" id="A0AAV4D9P0"/>
<reference evidence="17 18" key="1">
    <citation type="journal article" date="2021" name="Elife">
        <title>Chloroplast acquisition without the gene transfer in kleptoplastic sea slugs, Plakobranchus ocellatus.</title>
        <authorList>
            <person name="Maeda T."/>
            <person name="Takahashi S."/>
            <person name="Yoshida T."/>
            <person name="Shimamura S."/>
            <person name="Takaki Y."/>
            <person name="Nagai Y."/>
            <person name="Toyoda A."/>
            <person name="Suzuki Y."/>
            <person name="Arimoto A."/>
            <person name="Ishii H."/>
            <person name="Satoh N."/>
            <person name="Nishiyama T."/>
            <person name="Hasebe M."/>
            <person name="Maruyama T."/>
            <person name="Minagawa J."/>
            <person name="Obokata J."/>
            <person name="Shigenobu S."/>
        </authorList>
    </citation>
    <scope>NUCLEOTIDE SEQUENCE [LARGE SCALE GENOMIC DNA]</scope>
</reference>
<accession>A0AAV4D9P0</accession>
<keyword evidence="6" id="KW-0732">Signal</keyword>
<evidence type="ECO:0000256" key="6">
    <source>
        <dbReference type="ARBA" id="ARBA00022729"/>
    </source>
</evidence>
<dbReference type="SMART" id="SM00034">
    <property type="entry name" value="CLECT"/>
    <property type="match status" value="1"/>
</dbReference>
<comment type="similarity">
    <text evidence="2">Belongs to the G-protein coupled receptor 2 family. Adhesion G-protein coupled receptor (ADGR) subfamily.</text>
</comment>
<evidence type="ECO:0000256" key="12">
    <source>
        <dbReference type="ARBA" id="ARBA00023180"/>
    </source>
</evidence>
<feature type="transmembrane region" description="Helical" evidence="14">
    <location>
        <begin position="769"/>
        <end position="788"/>
    </location>
</feature>
<keyword evidence="11" id="KW-1015">Disulfide bond</keyword>
<evidence type="ECO:0000256" key="8">
    <source>
        <dbReference type="ARBA" id="ARBA00022837"/>
    </source>
</evidence>
<gene>
    <name evidence="17" type="ORF">PoB_006739800</name>
</gene>
<dbReference type="GO" id="GO:0005886">
    <property type="term" value="C:plasma membrane"/>
    <property type="evidence" value="ECO:0007669"/>
    <property type="project" value="UniProtKB-SubCell"/>
</dbReference>
<dbReference type="InterPro" id="IPR017981">
    <property type="entry name" value="GPCR_2-like_7TM"/>
</dbReference>
<sequence length="974" mass="107269">MPVHFDGELQEIASPYVLVFNSTTYGTTPLKLTVSAVGPSERDFMAFMLQARSEFGEPAGHFSQAPVASKPMTCYNTDDTLTHTAAFIRPSMEVLWHPPSDNIGKISIICGSEINLVRMKKLKSLFFWLFKICYLWTSFFTGSSGGPTVPACAPVVGWVQSANQRSLYLSDTGQPNQLLTWQEALRECSSHQPGVSLASFPRDTHDQTISCKITPSVPYWVGMSTTYPTPAQIYWLDGSLETRASQFSTVKNLSKSLNQTCGQVHLTIHSAFHRPLDWTLAECSSRQPFICMADNSWLTAAPSVTQHPTNTSNGILKTSTAATTSSQSILKHIHEKMGELKCISSLTPLKCLVSKAAAAYHTGLNFSERERADIIALANLVIEHLRQLALKATQRTMTCTALLNFLHAVNARLQMINTDDVNLKGNENIPDVLHWTEDFLDEITQSGLILSNSSLTLTHVALSLVHVQLHALPGLDLRVGDGMIVVENFTLNRNFTGMHHLLGSTSAFLYNHTVSDPNAVLVAAVLMNVPRLAVRTESGKAFVNSPVLSLSAAARNNRISLDHTFHIPTITRMNDTLFTCGFQSQNKSAEEVWSTFGCQYIGSGSVMDNRTQNLTSELYNWKKNSDNRTTSIMQSRCRCNHTTNFAILMSVVNLHPPRADRLALSVVTYIGCSASIISMVVAITVFCCLRSLNSERVCVHRNLCIAVLAAQLTFISGINAVEEPRVCVAVALLLHYLVTSSLVWMLVEGLHLYCQVVSVFGTGRARMKYYTAFGWGMPAVLVGVSAAVDWQGYGTKYSCWLSVERSTVWVFVGPAVAIITINSVILVSVIRIVVGAANRDKVIRFAPVRAGARAGLFLCPLMGLTWIFGLAAVSKELIVFQYIFSALNSLQGFFIFLFHCVLNTEVKQTLRRMKEKRSLQKGEFPPTPTTSHGQSSSLDSGSPPESSRASPRPAPFFRRINRVSQYPSGLNKVL</sequence>
<feature type="transmembrane region" description="Helical" evidence="14">
    <location>
        <begin position="666"/>
        <end position="689"/>
    </location>
</feature>
<keyword evidence="4" id="KW-0245">EGF-like domain</keyword>
<name>A0AAV4D9P0_9GAST</name>
<dbReference type="PANTHER" id="PTHR12011:SF347">
    <property type="entry name" value="FI21270P1-RELATED"/>
    <property type="match status" value="1"/>
</dbReference>
<evidence type="ECO:0000259" key="16">
    <source>
        <dbReference type="PROSITE" id="PS50261"/>
    </source>
</evidence>
<feature type="domain" description="C-type lectin" evidence="15">
    <location>
        <begin position="180"/>
        <end position="292"/>
    </location>
</feature>
<evidence type="ECO:0000256" key="9">
    <source>
        <dbReference type="ARBA" id="ARBA00022989"/>
    </source>
</evidence>
<dbReference type="Gene3D" id="1.20.1070.10">
    <property type="entry name" value="Rhodopsin 7-helix transmembrane proteins"/>
    <property type="match status" value="1"/>
</dbReference>
<evidence type="ECO:0000256" key="11">
    <source>
        <dbReference type="ARBA" id="ARBA00023157"/>
    </source>
</evidence>
<evidence type="ECO:0000256" key="2">
    <source>
        <dbReference type="ARBA" id="ARBA00007343"/>
    </source>
</evidence>
<keyword evidence="7" id="KW-0677">Repeat</keyword>
<dbReference type="EMBL" id="BLXT01007646">
    <property type="protein sequence ID" value="GFO40893.1"/>
    <property type="molecule type" value="Genomic_DNA"/>
</dbReference>
<evidence type="ECO:0000256" key="3">
    <source>
        <dbReference type="ARBA" id="ARBA00022475"/>
    </source>
</evidence>
<evidence type="ECO:0000256" key="14">
    <source>
        <dbReference type="SAM" id="Phobius"/>
    </source>
</evidence>
<feature type="transmembrane region" description="Helical" evidence="14">
    <location>
        <begin position="808"/>
        <end position="834"/>
    </location>
</feature>
<dbReference type="InterPro" id="IPR042307">
    <property type="entry name" value="Reeler_sf"/>
</dbReference>
<evidence type="ECO:0000256" key="1">
    <source>
        <dbReference type="ARBA" id="ARBA00004651"/>
    </source>
</evidence>
<keyword evidence="10 14" id="KW-0472">Membrane</keyword>
<dbReference type="GO" id="GO:0007166">
    <property type="term" value="P:cell surface receptor signaling pathway"/>
    <property type="evidence" value="ECO:0007669"/>
    <property type="project" value="InterPro"/>
</dbReference>
<dbReference type="InterPro" id="IPR017983">
    <property type="entry name" value="GPCR_2_secretin-like_CS"/>
</dbReference>
<feature type="compositionally biased region" description="Low complexity" evidence="13">
    <location>
        <begin position="931"/>
        <end position="958"/>
    </location>
</feature>
<keyword evidence="9 14" id="KW-1133">Transmembrane helix</keyword>
<keyword evidence="17" id="KW-0675">Receptor</keyword>
<dbReference type="Proteomes" id="UP000735302">
    <property type="component" value="Unassembled WGS sequence"/>
</dbReference>
<keyword evidence="3" id="KW-1003">Cell membrane</keyword>
<dbReference type="PROSITE" id="PS00650">
    <property type="entry name" value="G_PROTEIN_RECEP_F2_2"/>
    <property type="match status" value="1"/>
</dbReference>
<dbReference type="SUPFAM" id="SSF81321">
    <property type="entry name" value="Family A G protein-coupled receptor-like"/>
    <property type="match status" value="1"/>
</dbReference>
<keyword evidence="18" id="KW-1185">Reference proteome</keyword>
<evidence type="ECO:0000256" key="5">
    <source>
        <dbReference type="ARBA" id="ARBA00022692"/>
    </source>
</evidence>
<feature type="domain" description="G-protein coupled receptors family 2 profile 2" evidence="16">
    <location>
        <begin position="664"/>
        <end position="903"/>
    </location>
</feature>
<dbReference type="SUPFAM" id="SSF56436">
    <property type="entry name" value="C-type lectin-like"/>
    <property type="match status" value="1"/>
</dbReference>
<evidence type="ECO:0000256" key="13">
    <source>
        <dbReference type="SAM" id="MobiDB-lite"/>
    </source>
</evidence>
<dbReference type="Gene3D" id="2.60.220.50">
    <property type="match status" value="1"/>
</dbReference>
<evidence type="ECO:0000256" key="10">
    <source>
        <dbReference type="ARBA" id="ARBA00023136"/>
    </source>
</evidence>
<dbReference type="InterPro" id="IPR016186">
    <property type="entry name" value="C-type_lectin-like/link_sf"/>
</dbReference>
<keyword evidence="8" id="KW-0106">Calcium</keyword>
<proteinExistence type="inferred from homology"/>